<protein>
    <submittedName>
        <fullName evidence="1">Uncharacterized protein</fullName>
    </submittedName>
</protein>
<dbReference type="Proteomes" id="UP001516400">
    <property type="component" value="Unassembled WGS sequence"/>
</dbReference>
<organism evidence="1 2">
    <name type="scientific">Cryptolaemus montrouzieri</name>
    <dbReference type="NCBI Taxonomy" id="559131"/>
    <lineage>
        <taxon>Eukaryota</taxon>
        <taxon>Metazoa</taxon>
        <taxon>Ecdysozoa</taxon>
        <taxon>Arthropoda</taxon>
        <taxon>Hexapoda</taxon>
        <taxon>Insecta</taxon>
        <taxon>Pterygota</taxon>
        <taxon>Neoptera</taxon>
        <taxon>Endopterygota</taxon>
        <taxon>Coleoptera</taxon>
        <taxon>Polyphaga</taxon>
        <taxon>Cucujiformia</taxon>
        <taxon>Coccinelloidea</taxon>
        <taxon>Coccinellidae</taxon>
        <taxon>Scymninae</taxon>
        <taxon>Scymnini</taxon>
        <taxon>Cryptolaemus</taxon>
    </lineage>
</organism>
<keyword evidence="2" id="KW-1185">Reference proteome</keyword>
<comment type="caution">
    <text evidence="1">The sequence shown here is derived from an EMBL/GenBank/DDBJ whole genome shotgun (WGS) entry which is preliminary data.</text>
</comment>
<dbReference type="AlphaFoldDB" id="A0ABD2N1L4"/>
<proteinExistence type="predicted"/>
<gene>
    <name evidence="1" type="ORF">HHI36_014008</name>
</gene>
<accession>A0ABD2N1L4</accession>
<dbReference type="EMBL" id="JABFTP020000062">
    <property type="protein sequence ID" value="KAL3272534.1"/>
    <property type="molecule type" value="Genomic_DNA"/>
</dbReference>
<feature type="non-terminal residue" evidence="1">
    <location>
        <position position="1"/>
    </location>
</feature>
<evidence type="ECO:0000313" key="1">
    <source>
        <dbReference type="EMBL" id="KAL3272534.1"/>
    </source>
</evidence>
<sequence>ESIICEDYSTIQAGEDINKVTPPGTASPLLVLTVQRTTIVSVMIRSRVPLMTSSS</sequence>
<reference evidence="1 2" key="1">
    <citation type="journal article" date="2021" name="BMC Biol.">
        <title>Horizontally acquired antibacterial genes associated with adaptive radiation of ladybird beetles.</title>
        <authorList>
            <person name="Li H.S."/>
            <person name="Tang X.F."/>
            <person name="Huang Y.H."/>
            <person name="Xu Z.Y."/>
            <person name="Chen M.L."/>
            <person name="Du X.Y."/>
            <person name="Qiu B.Y."/>
            <person name="Chen P.T."/>
            <person name="Zhang W."/>
            <person name="Slipinski A."/>
            <person name="Escalona H.E."/>
            <person name="Waterhouse R.M."/>
            <person name="Zwick A."/>
            <person name="Pang H."/>
        </authorList>
    </citation>
    <scope>NUCLEOTIDE SEQUENCE [LARGE SCALE GENOMIC DNA]</scope>
    <source>
        <strain evidence="1">SYSU2018</strain>
    </source>
</reference>
<evidence type="ECO:0000313" key="2">
    <source>
        <dbReference type="Proteomes" id="UP001516400"/>
    </source>
</evidence>
<name>A0ABD2N1L4_9CUCU</name>